<feature type="domain" description="G-protein coupled receptors family 3 profile" evidence="7">
    <location>
        <begin position="540"/>
        <end position="783"/>
    </location>
</feature>
<evidence type="ECO:0000256" key="2">
    <source>
        <dbReference type="ARBA" id="ARBA00022692"/>
    </source>
</evidence>
<keyword evidence="3 6" id="KW-1133">Transmembrane helix</keyword>
<sequence length="803" mass="92278">MKGGGIFFHSERIDHGVSSLRNVTFKDIYSTTSSISRGHAISTYGYITINIDNLYCENINSYTSDGPLIFLNEDIDINIYNAYIKKIYGNGVGALFINTVNTNNVRIMVENLNFSDSYIKSYQNTAVLLWINGGRFVGTKWGLYQFENIHLCYKNKECAVNKDSISELDRSSIAQLYSRSTLIMEDVLFNNVYGETCFYNSRYSTTNIKNSNFSNIYEESGIFKFSSKDYFYGTFNIRNSTFNNNRSLKGGVIHVEDVENANYLIVFYDSFFYNNAAELYGGVIFSIHSSVKERVIFENCEFYNNTAEFGNLAYSLNIDSEPIFVYNDTSKLSQLKSIKNTFVTNPSKLVINEDSNKINDILSGDIIHDDIIVNIYDDYGSKFSFGSNVDKLNIDELVFFKVEIEDTEGKKDNVVLFGQTQEYCWEDACSINNIKIVGNPGNYVFKLKLLTYGSYSEFDDNEVSLDVTIKECDESKYIYQTKDHSVLKSCYTPHCDPSCNSGNCINDNVCDCSNTPYTGLHCNEYYKLERNIFMYDLYQIIAIVLFVITMICLALLLVYKNASIIKGGGFEFLIIILVGITYNCGYIIFLSKERLNVKRCVLMYAMRNMGFALVFGSILVKTLRIYIIFKHVRHSTSFKLYKMYLIIASIFLFHVMLLFLWICFDKISCNAQYTKDEKEFYDCQFPNTKIFSFVFNTSILIVGVILAYSIRYVNDNFKEQLAVPVYIYTVLSLFSEIVDHIDDLTLFFKDSVGVLVTSLSSLVVLYFLYIQKFYAVAHQNKRERSRNIGSVFVKQYPRRSGLS</sequence>
<dbReference type="EMBL" id="MCFH01000015">
    <property type="protein sequence ID" value="ORX52523.1"/>
    <property type="molecule type" value="Genomic_DNA"/>
</dbReference>
<feature type="transmembrane region" description="Helical" evidence="6">
    <location>
        <begin position="570"/>
        <end position="589"/>
    </location>
</feature>
<evidence type="ECO:0000256" key="1">
    <source>
        <dbReference type="ARBA" id="ARBA00004141"/>
    </source>
</evidence>
<dbReference type="PANTHER" id="PTHR24060">
    <property type="entry name" value="METABOTROPIC GLUTAMATE RECEPTOR"/>
    <property type="match status" value="1"/>
</dbReference>
<reference evidence="8 9" key="1">
    <citation type="submission" date="2016-08" db="EMBL/GenBank/DDBJ databases">
        <title>Genomes of anaerobic fungi encode conserved fungal cellulosomes for biomass hydrolysis.</title>
        <authorList>
            <consortium name="DOE Joint Genome Institute"/>
            <person name="Haitjema C.H."/>
            <person name="Gilmore S.P."/>
            <person name="Henske J.K."/>
            <person name="Solomon K.V."/>
            <person name="De Groot R."/>
            <person name="Kuo A."/>
            <person name="Mondo S.J."/>
            <person name="Salamov A.A."/>
            <person name="Labutti K."/>
            <person name="Zhao Z."/>
            <person name="Chiniquy J."/>
            <person name="Barry K."/>
            <person name="Brewer H.M."/>
            <person name="Purvine S.O."/>
            <person name="Wright A.T."/>
            <person name="Boxma B."/>
            <person name="Van Alen T."/>
            <person name="Hackstein J.H."/>
            <person name="Baker S.E."/>
            <person name="Grigoriev I.V."/>
            <person name="O'Malley M.A."/>
        </authorList>
    </citation>
    <scope>NUCLEOTIDE SEQUENCE [LARGE SCALE GENOMIC DNA]</scope>
    <source>
        <strain evidence="9">finn</strain>
    </source>
</reference>
<reference evidence="8 9" key="2">
    <citation type="submission" date="2016-08" db="EMBL/GenBank/DDBJ databases">
        <title>Pervasive Adenine N6-methylation of Active Genes in Fungi.</title>
        <authorList>
            <consortium name="DOE Joint Genome Institute"/>
            <person name="Mondo S.J."/>
            <person name="Dannebaum R.O."/>
            <person name="Kuo R.C."/>
            <person name="Labutti K."/>
            <person name="Haridas S."/>
            <person name="Kuo A."/>
            <person name="Salamov A."/>
            <person name="Ahrendt S.R."/>
            <person name="Lipzen A."/>
            <person name="Sullivan W."/>
            <person name="Andreopoulos W.B."/>
            <person name="Clum A."/>
            <person name="Lindquist E."/>
            <person name="Daum C."/>
            <person name="Ramamoorthy G.K."/>
            <person name="Gryganskyi A."/>
            <person name="Culley D."/>
            <person name="Magnuson J.K."/>
            <person name="James T.Y."/>
            <person name="O'Malley M.A."/>
            <person name="Stajich J.E."/>
            <person name="Spatafora J.W."/>
            <person name="Visel A."/>
            <person name="Grigoriev I.V."/>
        </authorList>
    </citation>
    <scope>NUCLEOTIDE SEQUENCE [LARGE SCALE GENOMIC DNA]</scope>
    <source>
        <strain evidence="9">finn</strain>
    </source>
</reference>
<feature type="transmembrane region" description="Helical" evidence="6">
    <location>
        <begin position="609"/>
        <end position="629"/>
    </location>
</feature>
<dbReference type="STRING" id="1754191.A0A1Y1VC13"/>
<dbReference type="InterPro" id="IPR050726">
    <property type="entry name" value="mGluR"/>
</dbReference>
<protein>
    <recommendedName>
        <fullName evidence="7">G-protein coupled receptors family 3 profile domain-containing protein</fullName>
    </recommendedName>
</protein>
<keyword evidence="5" id="KW-0325">Glycoprotein</keyword>
<dbReference type="GO" id="GO:0016020">
    <property type="term" value="C:membrane"/>
    <property type="evidence" value="ECO:0007669"/>
    <property type="project" value="UniProtKB-SubCell"/>
</dbReference>
<evidence type="ECO:0000256" key="6">
    <source>
        <dbReference type="SAM" id="Phobius"/>
    </source>
</evidence>
<dbReference type="InterPro" id="IPR017978">
    <property type="entry name" value="GPCR_3_C"/>
</dbReference>
<name>A0A1Y1VC13_9FUNG</name>
<gene>
    <name evidence="8" type="ORF">BCR36DRAFT_369322</name>
</gene>
<evidence type="ECO:0000256" key="3">
    <source>
        <dbReference type="ARBA" id="ARBA00022989"/>
    </source>
</evidence>
<feature type="transmembrane region" description="Helical" evidence="6">
    <location>
        <begin position="721"/>
        <end position="741"/>
    </location>
</feature>
<dbReference type="Proteomes" id="UP000193719">
    <property type="component" value="Unassembled WGS sequence"/>
</dbReference>
<feature type="transmembrane region" description="Helical" evidence="6">
    <location>
        <begin position="537"/>
        <end position="558"/>
    </location>
</feature>
<evidence type="ECO:0000256" key="4">
    <source>
        <dbReference type="ARBA" id="ARBA00023136"/>
    </source>
</evidence>
<dbReference type="GO" id="GO:0004930">
    <property type="term" value="F:G protein-coupled receptor activity"/>
    <property type="evidence" value="ECO:0007669"/>
    <property type="project" value="InterPro"/>
</dbReference>
<dbReference type="AlphaFoldDB" id="A0A1Y1VC13"/>
<dbReference type="PROSITE" id="PS50259">
    <property type="entry name" value="G_PROTEIN_RECEP_F3_4"/>
    <property type="match status" value="1"/>
</dbReference>
<evidence type="ECO:0000313" key="8">
    <source>
        <dbReference type="EMBL" id="ORX52523.1"/>
    </source>
</evidence>
<evidence type="ECO:0000259" key="7">
    <source>
        <dbReference type="PROSITE" id="PS50259"/>
    </source>
</evidence>
<organism evidence="8 9">
    <name type="scientific">Piromyces finnis</name>
    <dbReference type="NCBI Taxonomy" id="1754191"/>
    <lineage>
        <taxon>Eukaryota</taxon>
        <taxon>Fungi</taxon>
        <taxon>Fungi incertae sedis</taxon>
        <taxon>Chytridiomycota</taxon>
        <taxon>Chytridiomycota incertae sedis</taxon>
        <taxon>Neocallimastigomycetes</taxon>
        <taxon>Neocallimastigales</taxon>
        <taxon>Neocallimastigaceae</taxon>
        <taxon>Piromyces</taxon>
    </lineage>
</organism>
<comment type="subcellular location">
    <subcellularLocation>
        <location evidence="1">Membrane</location>
        <topology evidence="1">Multi-pass membrane protein</topology>
    </subcellularLocation>
</comment>
<proteinExistence type="predicted"/>
<evidence type="ECO:0000313" key="9">
    <source>
        <dbReference type="Proteomes" id="UP000193719"/>
    </source>
</evidence>
<feature type="transmembrane region" description="Helical" evidence="6">
    <location>
        <begin position="753"/>
        <end position="777"/>
    </location>
</feature>
<accession>A0A1Y1VC13</accession>
<keyword evidence="4 6" id="KW-0472">Membrane</keyword>
<feature type="transmembrane region" description="Helical" evidence="6">
    <location>
        <begin position="641"/>
        <end position="662"/>
    </location>
</feature>
<dbReference type="Pfam" id="PF00003">
    <property type="entry name" value="7tm_3"/>
    <property type="match status" value="1"/>
</dbReference>
<keyword evidence="9" id="KW-1185">Reference proteome</keyword>
<feature type="transmembrane region" description="Helical" evidence="6">
    <location>
        <begin position="690"/>
        <end position="709"/>
    </location>
</feature>
<evidence type="ECO:0000256" key="5">
    <source>
        <dbReference type="ARBA" id="ARBA00023180"/>
    </source>
</evidence>
<dbReference type="OrthoDB" id="2101621at2759"/>
<keyword evidence="2 6" id="KW-0812">Transmembrane</keyword>
<comment type="caution">
    <text evidence="8">The sequence shown here is derived from an EMBL/GenBank/DDBJ whole genome shotgun (WGS) entry which is preliminary data.</text>
</comment>